<accession>K4AC18</accession>
<dbReference type="InParanoid" id="K4AC18"/>
<dbReference type="OMA" id="CAYLVIK"/>
<dbReference type="HOGENOM" id="CLU_800242_0_0_1"/>
<reference evidence="4" key="2">
    <citation type="submission" date="2018-08" db="UniProtKB">
        <authorList>
            <consortium name="EnsemblPlants"/>
        </authorList>
    </citation>
    <scope>IDENTIFICATION</scope>
    <source>
        <strain evidence="4">Yugu1</strain>
    </source>
</reference>
<keyword evidence="1" id="KW-0694">RNA-binding</keyword>
<dbReference type="InterPro" id="IPR000504">
    <property type="entry name" value="RRM_dom"/>
</dbReference>
<dbReference type="Proteomes" id="UP000004995">
    <property type="component" value="Unassembled WGS sequence"/>
</dbReference>
<dbReference type="PANTHER" id="PTHR33110">
    <property type="entry name" value="F-BOX/KELCH-REPEAT PROTEIN-RELATED"/>
    <property type="match status" value="1"/>
</dbReference>
<dbReference type="AlphaFoldDB" id="K4AC18"/>
<dbReference type="Gene3D" id="3.30.70.330">
    <property type="match status" value="1"/>
</dbReference>
<reference evidence="5" key="1">
    <citation type="journal article" date="2012" name="Nat. Biotechnol.">
        <title>Reference genome sequence of the model plant Setaria.</title>
        <authorList>
            <person name="Bennetzen J.L."/>
            <person name="Schmutz J."/>
            <person name="Wang H."/>
            <person name="Percifield R."/>
            <person name="Hawkins J."/>
            <person name="Pontaroli A.C."/>
            <person name="Estep M."/>
            <person name="Feng L."/>
            <person name="Vaughn J.N."/>
            <person name="Grimwood J."/>
            <person name="Jenkins J."/>
            <person name="Barry K."/>
            <person name="Lindquist E."/>
            <person name="Hellsten U."/>
            <person name="Deshpande S."/>
            <person name="Wang X."/>
            <person name="Wu X."/>
            <person name="Mitros T."/>
            <person name="Triplett J."/>
            <person name="Yang X."/>
            <person name="Ye C.Y."/>
            <person name="Mauro-Herrera M."/>
            <person name="Wang L."/>
            <person name="Li P."/>
            <person name="Sharma M."/>
            <person name="Sharma R."/>
            <person name="Ronald P.C."/>
            <person name="Panaud O."/>
            <person name="Kellogg E.A."/>
            <person name="Brutnell T.P."/>
            <person name="Doust A.N."/>
            <person name="Tuskan G.A."/>
            <person name="Rokhsar D."/>
            <person name="Devos K.M."/>
        </authorList>
    </citation>
    <scope>NUCLEOTIDE SEQUENCE [LARGE SCALE GENOMIC DNA]</scope>
    <source>
        <strain evidence="5">cv. Yugu1</strain>
    </source>
</reference>
<dbReference type="Gramene" id="KQK89557">
    <property type="protein sequence ID" value="KQK89557"/>
    <property type="gene ID" value="SETIT_036425mg"/>
</dbReference>
<feature type="region of interest" description="Disordered" evidence="2">
    <location>
        <begin position="68"/>
        <end position="89"/>
    </location>
</feature>
<protein>
    <recommendedName>
        <fullName evidence="3">RRM domain-containing protein</fullName>
    </recommendedName>
</protein>
<evidence type="ECO:0000256" key="2">
    <source>
        <dbReference type="SAM" id="MobiDB-lite"/>
    </source>
</evidence>
<sequence>MHDGLEHHLVPRLTHGGRAELAKLSLSLPRSSRRGAAATETAAAASPITYDGRIFVCDKRGSQCITARQVEDDDATDGHGDRRSWSMPHESGKVVHSSYLLESRGELLWALVHVNKHYCTYSYRVEDDLEYHSVGRFIGGLLVSVYALQQDVRWVKRDDPSLVDRTMFLGHPTSFAVDAARFGASGGGCAYLVIKSKLYGRTWSKSALERCRVFRYNFNNSKAELVEQLPVEWSDEACMWFNRGQPQKGLSLYTVRQESHNSDPISGFMLVICHGRLIAPNLDSSSASMARLQTSGSCTHIKTKRSRGFGFVTMATTVDDEPAHVIAMIDGQILDGRPLRVKFSDQK</sequence>
<feature type="domain" description="RRM" evidence="3">
    <location>
        <begin position="275"/>
        <end position="346"/>
    </location>
</feature>
<dbReference type="GO" id="GO:0003723">
    <property type="term" value="F:RNA binding"/>
    <property type="evidence" value="ECO:0007669"/>
    <property type="project" value="UniProtKB-UniRule"/>
</dbReference>
<dbReference type="STRING" id="4555.K4AC18"/>
<dbReference type="PROSITE" id="PS50102">
    <property type="entry name" value="RRM"/>
    <property type="match status" value="1"/>
</dbReference>
<evidence type="ECO:0000259" key="3">
    <source>
        <dbReference type="PROSITE" id="PS50102"/>
    </source>
</evidence>
<dbReference type="InterPro" id="IPR012677">
    <property type="entry name" value="Nucleotide-bd_a/b_plait_sf"/>
</dbReference>
<keyword evidence="5" id="KW-1185">Reference proteome</keyword>
<dbReference type="InterPro" id="IPR035979">
    <property type="entry name" value="RBD_domain_sf"/>
</dbReference>
<evidence type="ECO:0000256" key="1">
    <source>
        <dbReference type="PROSITE-ProRule" id="PRU00176"/>
    </source>
</evidence>
<dbReference type="Pfam" id="PF03478">
    <property type="entry name" value="Beta-prop_KIB1-4"/>
    <property type="match status" value="1"/>
</dbReference>
<organism evidence="4 5">
    <name type="scientific">Setaria italica</name>
    <name type="common">Foxtail millet</name>
    <name type="synonym">Panicum italicum</name>
    <dbReference type="NCBI Taxonomy" id="4555"/>
    <lineage>
        <taxon>Eukaryota</taxon>
        <taxon>Viridiplantae</taxon>
        <taxon>Streptophyta</taxon>
        <taxon>Embryophyta</taxon>
        <taxon>Tracheophyta</taxon>
        <taxon>Spermatophyta</taxon>
        <taxon>Magnoliopsida</taxon>
        <taxon>Liliopsida</taxon>
        <taxon>Poales</taxon>
        <taxon>Poaceae</taxon>
        <taxon>PACMAD clade</taxon>
        <taxon>Panicoideae</taxon>
        <taxon>Panicodae</taxon>
        <taxon>Paniceae</taxon>
        <taxon>Cenchrinae</taxon>
        <taxon>Setaria</taxon>
    </lineage>
</organism>
<dbReference type="InterPro" id="IPR005174">
    <property type="entry name" value="KIB1-4_b-propeller"/>
</dbReference>
<dbReference type="EnsemblPlants" id="KQK89557">
    <property type="protein sequence ID" value="KQK89557"/>
    <property type="gene ID" value="SETIT_036425mg"/>
</dbReference>
<dbReference type="EMBL" id="AGNK02005750">
    <property type="status" value="NOT_ANNOTATED_CDS"/>
    <property type="molecule type" value="Genomic_DNA"/>
</dbReference>
<evidence type="ECO:0000313" key="4">
    <source>
        <dbReference type="EnsemblPlants" id="KQK89557"/>
    </source>
</evidence>
<dbReference type="PANTHER" id="PTHR33110:SF134">
    <property type="entry name" value="OS09G0565350 PROTEIN"/>
    <property type="match status" value="1"/>
</dbReference>
<dbReference type="SUPFAM" id="SSF54928">
    <property type="entry name" value="RNA-binding domain, RBD"/>
    <property type="match status" value="1"/>
</dbReference>
<evidence type="ECO:0000313" key="5">
    <source>
        <dbReference type="Proteomes" id="UP000004995"/>
    </source>
</evidence>
<proteinExistence type="predicted"/>
<name>K4AC18_SETIT</name>